<gene>
    <name evidence="12" type="ORF">RB653_003505</name>
</gene>
<organism evidence="12 13">
    <name type="scientific">Dictyostelium firmibasis</name>
    <dbReference type="NCBI Taxonomy" id="79012"/>
    <lineage>
        <taxon>Eukaryota</taxon>
        <taxon>Amoebozoa</taxon>
        <taxon>Evosea</taxon>
        <taxon>Eumycetozoa</taxon>
        <taxon>Dictyostelia</taxon>
        <taxon>Dictyosteliales</taxon>
        <taxon>Dictyosteliaceae</taxon>
        <taxon>Dictyostelium</taxon>
    </lineage>
</organism>
<evidence type="ECO:0000256" key="10">
    <source>
        <dbReference type="SAM" id="SignalP"/>
    </source>
</evidence>
<comment type="similarity">
    <text evidence="2 8">Belongs to the EMP24/GP25L family.</text>
</comment>
<evidence type="ECO:0000313" key="13">
    <source>
        <dbReference type="Proteomes" id="UP001344447"/>
    </source>
</evidence>
<keyword evidence="6 9" id="KW-0472">Membrane</keyword>
<dbReference type="GO" id="GO:0012505">
    <property type="term" value="C:endomembrane system"/>
    <property type="evidence" value="ECO:0007669"/>
    <property type="project" value="UniProtKB-SubCell"/>
</dbReference>
<dbReference type="InterPro" id="IPR036598">
    <property type="entry name" value="GOLD_dom_sf"/>
</dbReference>
<feature type="transmembrane region" description="Helical" evidence="9">
    <location>
        <begin position="175"/>
        <end position="197"/>
    </location>
</feature>
<keyword evidence="3 8" id="KW-0812">Transmembrane</keyword>
<name>A0AAN7U961_9MYCE</name>
<sequence length="209" mass="23728">MNKTNQLISICILVTLFLIGSSSALTLQIEPKSQECFYNFIESGKTSLLLYQVIRGGLLDINVKLTDPKGNTIFERLHFDTQMKGKQSFTAGETGAYKVCFNNEMSRFTAKVVTFSWAAEEDGVKEVAKGDSITPMDQSVQKIERVLQSVIHEQKKLRYREQANRDTSESTNARVVWWTIAEVIVLVVMGVGQIWYLRKWFDTKSSGRV</sequence>
<dbReference type="AlphaFoldDB" id="A0AAN7U961"/>
<evidence type="ECO:0000259" key="11">
    <source>
        <dbReference type="PROSITE" id="PS50866"/>
    </source>
</evidence>
<evidence type="ECO:0000256" key="4">
    <source>
        <dbReference type="ARBA" id="ARBA00022729"/>
    </source>
</evidence>
<evidence type="ECO:0000256" key="8">
    <source>
        <dbReference type="RuleBase" id="RU003827"/>
    </source>
</evidence>
<evidence type="ECO:0000256" key="9">
    <source>
        <dbReference type="SAM" id="Phobius"/>
    </source>
</evidence>
<proteinExistence type="inferred from homology"/>
<comment type="subcellular location">
    <subcellularLocation>
        <location evidence="7">Endomembrane system</location>
        <topology evidence="7">Single-pass membrane protein</topology>
    </subcellularLocation>
    <subcellularLocation>
        <location evidence="1 8">Membrane</location>
        <topology evidence="1 8">Single-pass type I membrane protein</topology>
    </subcellularLocation>
</comment>
<feature type="chain" id="PRO_5042887095" description="GOLD domain-containing protein" evidence="10">
    <location>
        <begin position="25"/>
        <end position="209"/>
    </location>
</feature>
<protein>
    <recommendedName>
        <fullName evidence="11">GOLD domain-containing protein</fullName>
    </recommendedName>
</protein>
<keyword evidence="5 9" id="KW-1133">Transmembrane helix</keyword>
<evidence type="ECO:0000256" key="6">
    <source>
        <dbReference type="ARBA" id="ARBA00023136"/>
    </source>
</evidence>
<dbReference type="EMBL" id="JAVFKY010000001">
    <property type="protein sequence ID" value="KAK5581925.1"/>
    <property type="molecule type" value="Genomic_DNA"/>
</dbReference>
<evidence type="ECO:0000256" key="2">
    <source>
        <dbReference type="ARBA" id="ARBA00007104"/>
    </source>
</evidence>
<dbReference type="PROSITE" id="PS50866">
    <property type="entry name" value="GOLD"/>
    <property type="match status" value="1"/>
</dbReference>
<comment type="caution">
    <text evidence="12">The sequence shown here is derived from an EMBL/GenBank/DDBJ whole genome shotgun (WGS) entry which is preliminary data.</text>
</comment>
<feature type="domain" description="GOLD" evidence="11">
    <location>
        <begin position="34"/>
        <end position="119"/>
    </location>
</feature>
<evidence type="ECO:0000256" key="7">
    <source>
        <dbReference type="ARBA" id="ARBA00037847"/>
    </source>
</evidence>
<dbReference type="PANTHER" id="PTHR22811">
    <property type="entry name" value="TRANSMEMBRANE EMP24 DOMAIN-CONTAINING PROTEIN"/>
    <property type="match status" value="1"/>
</dbReference>
<dbReference type="Proteomes" id="UP001344447">
    <property type="component" value="Unassembled WGS sequence"/>
</dbReference>
<dbReference type="InterPro" id="IPR009038">
    <property type="entry name" value="GOLD_dom"/>
</dbReference>
<accession>A0AAN7U961</accession>
<evidence type="ECO:0000256" key="1">
    <source>
        <dbReference type="ARBA" id="ARBA00004479"/>
    </source>
</evidence>
<feature type="signal peptide" evidence="10">
    <location>
        <begin position="1"/>
        <end position="24"/>
    </location>
</feature>
<dbReference type="InterPro" id="IPR015720">
    <property type="entry name" value="Emp24-like"/>
</dbReference>
<keyword evidence="13" id="KW-1185">Reference proteome</keyword>
<evidence type="ECO:0000256" key="3">
    <source>
        <dbReference type="ARBA" id="ARBA00022692"/>
    </source>
</evidence>
<dbReference type="SMART" id="SM01190">
    <property type="entry name" value="EMP24_GP25L"/>
    <property type="match status" value="1"/>
</dbReference>
<dbReference type="GO" id="GO:0016020">
    <property type="term" value="C:membrane"/>
    <property type="evidence" value="ECO:0007669"/>
    <property type="project" value="UniProtKB-SubCell"/>
</dbReference>
<evidence type="ECO:0000313" key="12">
    <source>
        <dbReference type="EMBL" id="KAK5581925.1"/>
    </source>
</evidence>
<reference evidence="12 13" key="1">
    <citation type="submission" date="2023-11" db="EMBL/GenBank/DDBJ databases">
        <title>Dfirmibasis_genome.</title>
        <authorList>
            <person name="Edelbroek B."/>
            <person name="Kjellin J."/>
            <person name="Jerlstrom-Hultqvist J."/>
            <person name="Soderbom F."/>
        </authorList>
    </citation>
    <scope>NUCLEOTIDE SEQUENCE [LARGE SCALE GENOMIC DNA]</scope>
    <source>
        <strain evidence="12 13">TNS-C-14</strain>
    </source>
</reference>
<evidence type="ECO:0000256" key="5">
    <source>
        <dbReference type="ARBA" id="ARBA00022989"/>
    </source>
</evidence>
<dbReference type="SUPFAM" id="SSF101576">
    <property type="entry name" value="Supernatant protein factor (SPF), C-terminal domain"/>
    <property type="match status" value="1"/>
</dbReference>
<keyword evidence="4 10" id="KW-0732">Signal</keyword>
<dbReference type="Pfam" id="PF01105">
    <property type="entry name" value="EMP24_GP25L"/>
    <property type="match status" value="1"/>
</dbReference>